<dbReference type="PROSITE" id="PS50059">
    <property type="entry name" value="FKBP_PPIASE"/>
    <property type="match status" value="1"/>
</dbReference>
<dbReference type="Proteomes" id="UP000613177">
    <property type="component" value="Unassembled WGS sequence"/>
</dbReference>
<comment type="catalytic activity">
    <reaction evidence="1 5">
        <text>[protein]-peptidylproline (omega=180) = [protein]-peptidylproline (omega=0)</text>
        <dbReference type="Rhea" id="RHEA:16237"/>
        <dbReference type="Rhea" id="RHEA-COMP:10747"/>
        <dbReference type="Rhea" id="RHEA-COMP:10748"/>
        <dbReference type="ChEBI" id="CHEBI:83833"/>
        <dbReference type="ChEBI" id="CHEBI:83834"/>
        <dbReference type="EC" id="5.2.1.8"/>
    </reaction>
</comment>
<keyword evidence="4 5" id="KW-0413">Isomerase</keyword>
<dbReference type="InterPro" id="IPR046357">
    <property type="entry name" value="PPIase_dom_sf"/>
</dbReference>
<dbReference type="AlphaFoldDB" id="A0A8H7VY47"/>
<organism evidence="8 9">
    <name type="scientific">Thamnidium elegans</name>
    <dbReference type="NCBI Taxonomy" id="101142"/>
    <lineage>
        <taxon>Eukaryota</taxon>
        <taxon>Fungi</taxon>
        <taxon>Fungi incertae sedis</taxon>
        <taxon>Mucoromycota</taxon>
        <taxon>Mucoromycotina</taxon>
        <taxon>Mucoromycetes</taxon>
        <taxon>Mucorales</taxon>
        <taxon>Mucorineae</taxon>
        <taxon>Mucoraceae</taxon>
        <taxon>Thamnidium</taxon>
    </lineage>
</organism>
<dbReference type="EMBL" id="JAEPRE010000093">
    <property type="protein sequence ID" value="KAG2232973.1"/>
    <property type="molecule type" value="Genomic_DNA"/>
</dbReference>
<accession>A0A8H7VY47</accession>
<sequence>MLSSLIYKLTAVFVMATTVYALSETNMEQPTKLLGGILSKPENCGYKVSSNSEITVHYRARVWGEGEYYENTYLDNGTPLKFKLGMALNRYNLTCLEQGIHGMCTGEVRRLIIPADLAYGEFGLPNLVPENTAVIYEVEVTNVNSPFTNPWFWSGAIAITFSFVFFNRFQNYINNSKSANFLKQKSQEKKSE</sequence>
<evidence type="ECO:0000256" key="3">
    <source>
        <dbReference type="ARBA" id="ARBA00023110"/>
    </source>
</evidence>
<feature type="signal peptide" evidence="6">
    <location>
        <begin position="1"/>
        <end position="21"/>
    </location>
</feature>
<name>A0A8H7VY47_9FUNG</name>
<evidence type="ECO:0000256" key="4">
    <source>
        <dbReference type="ARBA" id="ARBA00023235"/>
    </source>
</evidence>
<dbReference type="PANTHER" id="PTHR45779">
    <property type="entry name" value="PEPTIDYLPROLYL ISOMERASE"/>
    <property type="match status" value="1"/>
</dbReference>
<keyword evidence="9" id="KW-1185">Reference proteome</keyword>
<dbReference type="PANTHER" id="PTHR45779:SF7">
    <property type="entry name" value="PEPTIDYLPROLYL ISOMERASE"/>
    <property type="match status" value="1"/>
</dbReference>
<dbReference type="GO" id="GO:0005783">
    <property type="term" value="C:endoplasmic reticulum"/>
    <property type="evidence" value="ECO:0007669"/>
    <property type="project" value="TreeGrafter"/>
</dbReference>
<evidence type="ECO:0000256" key="1">
    <source>
        <dbReference type="ARBA" id="ARBA00000971"/>
    </source>
</evidence>
<dbReference type="SUPFAM" id="SSF54534">
    <property type="entry name" value="FKBP-like"/>
    <property type="match status" value="1"/>
</dbReference>
<gene>
    <name evidence="8" type="ORF">INT48_001036</name>
</gene>
<keyword evidence="6" id="KW-0732">Signal</keyword>
<protein>
    <recommendedName>
        <fullName evidence="2 5">peptidylprolyl isomerase</fullName>
        <ecNumber evidence="2 5">5.2.1.8</ecNumber>
    </recommendedName>
</protein>
<evidence type="ECO:0000256" key="6">
    <source>
        <dbReference type="SAM" id="SignalP"/>
    </source>
</evidence>
<reference evidence="8" key="1">
    <citation type="submission" date="2021-01" db="EMBL/GenBank/DDBJ databases">
        <title>Metabolic potential, ecology and presence of endohyphal bacteria is reflected in genomic diversity of Mucoromycotina.</title>
        <authorList>
            <person name="Muszewska A."/>
            <person name="Okrasinska A."/>
            <person name="Steczkiewicz K."/>
            <person name="Drgas O."/>
            <person name="Orlowska M."/>
            <person name="Perlinska-Lenart U."/>
            <person name="Aleksandrzak-Piekarczyk T."/>
            <person name="Szatraj K."/>
            <person name="Zielenkiewicz U."/>
            <person name="Pilsyk S."/>
            <person name="Malc E."/>
            <person name="Mieczkowski P."/>
            <person name="Kruszewska J.S."/>
            <person name="Biernat P."/>
            <person name="Pawlowska J."/>
        </authorList>
    </citation>
    <scope>NUCLEOTIDE SEQUENCE</scope>
    <source>
        <strain evidence="8">WA0000018081</strain>
    </source>
</reference>
<dbReference type="EC" id="5.2.1.8" evidence="2 5"/>
<proteinExistence type="predicted"/>
<dbReference type="InterPro" id="IPR001179">
    <property type="entry name" value="PPIase_FKBP_dom"/>
</dbReference>
<evidence type="ECO:0000259" key="7">
    <source>
        <dbReference type="PROSITE" id="PS50059"/>
    </source>
</evidence>
<evidence type="ECO:0000313" key="8">
    <source>
        <dbReference type="EMBL" id="KAG2232973.1"/>
    </source>
</evidence>
<dbReference type="Gene3D" id="3.10.50.40">
    <property type="match status" value="1"/>
</dbReference>
<evidence type="ECO:0000313" key="9">
    <source>
        <dbReference type="Proteomes" id="UP000613177"/>
    </source>
</evidence>
<dbReference type="GO" id="GO:0003755">
    <property type="term" value="F:peptidyl-prolyl cis-trans isomerase activity"/>
    <property type="evidence" value="ECO:0007669"/>
    <property type="project" value="UniProtKB-KW"/>
</dbReference>
<evidence type="ECO:0000256" key="5">
    <source>
        <dbReference type="PROSITE-ProRule" id="PRU00277"/>
    </source>
</evidence>
<dbReference type="Pfam" id="PF00254">
    <property type="entry name" value="FKBP_C"/>
    <property type="match status" value="1"/>
</dbReference>
<evidence type="ECO:0000256" key="2">
    <source>
        <dbReference type="ARBA" id="ARBA00013194"/>
    </source>
</evidence>
<dbReference type="InterPro" id="IPR044609">
    <property type="entry name" value="FKBP2/11"/>
</dbReference>
<feature type="chain" id="PRO_5034825465" description="peptidylprolyl isomerase" evidence="6">
    <location>
        <begin position="22"/>
        <end position="192"/>
    </location>
</feature>
<keyword evidence="3 5" id="KW-0697">Rotamase</keyword>
<feature type="domain" description="PPIase FKBP-type" evidence="7">
    <location>
        <begin position="51"/>
        <end position="144"/>
    </location>
</feature>
<comment type="caution">
    <text evidence="8">The sequence shown here is derived from an EMBL/GenBank/DDBJ whole genome shotgun (WGS) entry which is preliminary data.</text>
</comment>